<dbReference type="Gene3D" id="2.20.25.240">
    <property type="match status" value="1"/>
</dbReference>
<accession>A0A0L7L7W4</accession>
<evidence type="ECO:0000256" key="2">
    <source>
        <dbReference type="ARBA" id="ARBA00022771"/>
    </source>
</evidence>
<evidence type="ECO:0000256" key="3">
    <source>
        <dbReference type="ARBA" id="ARBA00022833"/>
    </source>
</evidence>
<sequence length="71" mass="8118">MLVHGAELTFTLTRFGKPALLYDGYRFNLNNKSTGPRALWTCSRARAKSQCKATVTTFNNQIIKRNDVHHH</sequence>
<keyword evidence="3" id="KW-0862">Zinc</keyword>
<gene>
    <name evidence="5" type="ORF">OBRU01_13766</name>
</gene>
<dbReference type="InterPro" id="IPR007588">
    <property type="entry name" value="Znf_FLYWCH"/>
</dbReference>
<reference evidence="5 6" key="1">
    <citation type="journal article" date="2015" name="Genome Biol. Evol.">
        <title>The genome of winter moth (Operophtera brumata) provides a genomic perspective on sexual dimorphism and phenology.</title>
        <authorList>
            <person name="Derks M.F."/>
            <person name="Smit S."/>
            <person name="Salis L."/>
            <person name="Schijlen E."/>
            <person name="Bossers A."/>
            <person name="Mateman C."/>
            <person name="Pijl A.S."/>
            <person name="de Ridder D."/>
            <person name="Groenen M.A."/>
            <person name="Visser M.E."/>
            <person name="Megens H.J."/>
        </authorList>
    </citation>
    <scope>NUCLEOTIDE SEQUENCE [LARGE SCALE GENOMIC DNA]</scope>
    <source>
        <strain evidence="5">WM2013NL</strain>
        <tissue evidence="5">Head and thorax</tissue>
    </source>
</reference>
<protein>
    <submittedName>
        <fullName evidence="5">Modifier of mdg4</fullName>
    </submittedName>
</protein>
<dbReference type="EMBL" id="JTDY01002451">
    <property type="protein sequence ID" value="KOB71386.1"/>
    <property type="molecule type" value="Genomic_DNA"/>
</dbReference>
<keyword evidence="1" id="KW-0479">Metal-binding</keyword>
<keyword evidence="6" id="KW-1185">Reference proteome</keyword>
<keyword evidence="2" id="KW-0863">Zinc-finger</keyword>
<feature type="domain" description="FLYWCH-type" evidence="4">
    <location>
        <begin position="10"/>
        <end position="71"/>
    </location>
</feature>
<dbReference type="Pfam" id="PF04500">
    <property type="entry name" value="FLYWCH"/>
    <property type="match status" value="1"/>
</dbReference>
<dbReference type="GO" id="GO:0008270">
    <property type="term" value="F:zinc ion binding"/>
    <property type="evidence" value="ECO:0007669"/>
    <property type="project" value="UniProtKB-KW"/>
</dbReference>
<evidence type="ECO:0000313" key="6">
    <source>
        <dbReference type="Proteomes" id="UP000037510"/>
    </source>
</evidence>
<dbReference type="AlphaFoldDB" id="A0A0L7L7W4"/>
<evidence type="ECO:0000313" key="5">
    <source>
        <dbReference type="EMBL" id="KOB71386.1"/>
    </source>
</evidence>
<evidence type="ECO:0000259" key="4">
    <source>
        <dbReference type="Pfam" id="PF04500"/>
    </source>
</evidence>
<organism evidence="5 6">
    <name type="scientific">Operophtera brumata</name>
    <name type="common">Winter moth</name>
    <name type="synonym">Phalaena brumata</name>
    <dbReference type="NCBI Taxonomy" id="104452"/>
    <lineage>
        <taxon>Eukaryota</taxon>
        <taxon>Metazoa</taxon>
        <taxon>Ecdysozoa</taxon>
        <taxon>Arthropoda</taxon>
        <taxon>Hexapoda</taxon>
        <taxon>Insecta</taxon>
        <taxon>Pterygota</taxon>
        <taxon>Neoptera</taxon>
        <taxon>Endopterygota</taxon>
        <taxon>Lepidoptera</taxon>
        <taxon>Glossata</taxon>
        <taxon>Ditrysia</taxon>
        <taxon>Geometroidea</taxon>
        <taxon>Geometridae</taxon>
        <taxon>Larentiinae</taxon>
        <taxon>Operophtera</taxon>
    </lineage>
</organism>
<proteinExistence type="predicted"/>
<name>A0A0L7L7W4_OPEBR</name>
<comment type="caution">
    <text evidence="5">The sequence shown here is derived from an EMBL/GenBank/DDBJ whole genome shotgun (WGS) entry which is preliminary data.</text>
</comment>
<evidence type="ECO:0000256" key="1">
    <source>
        <dbReference type="ARBA" id="ARBA00022723"/>
    </source>
</evidence>
<dbReference type="Proteomes" id="UP000037510">
    <property type="component" value="Unassembled WGS sequence"/>
</dbReference>